<evidence type="ECO:0000256" key="4">
    <source>
        <dbReference type="ARBA" id="ARBA00022840"/>
    </source>
</evidence>
<evidence type="ECO:0000259" key="6">
    <source>
        <dbReference type="PROSITE" id="PS50011"/>
    </source>
</evidence>
<accession>A0AAV7ZCK5</accession>
<evidence type="ECO:0000256" key="2">
    <source>
        <dbReference type="ARBA" id="ARBA00022741"/>
    </source>
</evidence>
<dbReference type="SUPFAM" id="SSF56112">
    <property type="entry name" value="Protein kinase-like (PK-like)"/>
    <property type="match status" value="1"/>
</dbReference>
<dbReference type="InterPro" id="IPR011009">
    <property type="entry name" value="Kinase-like_dom_sf"/>
</dbReference>
<feature type="domain" description="Protein kinase" evidence="6">
    <location>
        <begin position="68"/>
        <end position="329"/>
    </location>
</feature>
<feature type="region of interest" description="Disordered" evidence="5">
    <location>
        <begin position="615"/>
        <end position="664"/>
    </location>
</feature>
<dbReference type="GO" id="GO:0000045">
    <property type="term" value="P:autophagosome assembly"/>
    <property type="evidence" value="ECO:0007669"/>
    <property type="project" value="TreeGrafter"/>
</dbReference>
<dbReference type="EMBL" id="JANTQA010000032">
    <property type="protein sequence ID" value="KAJ3439649.1"/>
    <property type="molecule type" value="Genomic_DNA"/>
</dbReference>
<evidence type="ECO:0000313" key="7">
    <source>
        <dbReference type="EMBL" id="KAJ3439649.1"/>
    </source>
</evidence>
<keyword evidence="2" id="KW-0547">Nucleotide-binding</keyword>
<feature type="compositionally biased region" description="Basic residues" evidence="5">
    <location>
        <begin position="623"/>
        <end position="634"/>
    </location>
</feature>
<dbReference type="GO" id="GO:0005524">
    <property type="term" value="F:ATP binding"/>
    <property type="evidence" value="ECO:0007669"/>
    <property type="project" value="UniProtKB-KW"/>
</dbReference>
<dbReference type="InterPro" id="IPR045269">
    <property type="entry name" value="Atg1-like"/>
</dbReference>
<dbReference type="Proteomes" id="UP001146793">
    <property type="component" value="Unassembled WGS sequence"/>
</dbReference>
<feature type="region of interest" description="Disordered" evidence="5">
    <location>
        <begin position="440"/>
        <end position="509"/>
    </location>
</feature>
<feature type="compositionally biased region" description="Basic residues" evidence="5">
    <location>
        <begin position="449"/>
        <end position="460"/>
    </location>
</feature>
<feature type="compositionally biased region" description="Basic residues" evidence="5">
    <location>
        <begin position="486"/>
        <end position="502"/>
    </location>
</feature>
<dbReference type="GO" id="GO:0005776">
    <property type="term" value="C:autophagosome"/>
    <property type="evidence" value="ECO:0007669"/>
    <property type="project" value="TreeGrafter"/>
</dbReference>
<evidence type="ECO:0000256" key="1">
    <source>
        <dbReference type="ARBA" id="ARBA00022679"/>
    </source>
</evidence>
<dbReference type="InterPro" id="IPR008271">
    <property type="entry name" value="Ser/Thr_kinase_AS"/>
</dbReference>
<dbReference type="PROSITE" id="PS50011">
    <property type="entry name" value="PROTEIN_KINASE_DOM"/>
    <property type="match status" value="1"/>
</dbReference>
<sequence length="664" mass="78078">MIFTPTKPPKKLFDSSVPKKISKRKFQSPLTPYRPTTRSHYHQNNVIDYGDDPQTTQTILNYIKSVNIRSLPQIGKGSFSSVYLIPQYNLSLKVCPVYNKLYSRKTLIRSIQRHLNLFKNSQKAPKFGSIQKQFLLKTHFVLENNGFVYIGSNFCEGGNLDQFVLSSIKQNTTIQTSKIYEILTDILLGIELLHSNGLIHMDIKPENILITKGFHILCDFGCMVKLNDKYKIEGDSRFLAPEIFQESKLAKTEFDMYSIGATIYQLAAGDLDLPTEGEYYNTLRNINTDTNLIYRCERTEDLKQLIKSMMLADTNSRAKLSDLFQNEMIKELVTKRIELAKTILKGNSTLKYIDTKFSNKDEKLNPNLINKNKLSNLLNNFSISRFRTFQTPLSPMVQNTRKKKKISFNSSKNLLKTFKLLEQKGNETILKKEIKLKNKFQQDQEKKQQQKKKRKKKEKQKQKEKIKFKEMDQEKMDQEKMDQNTKKKKKKKKKSPQIKKQLKFNQQNDLFDNTRKRLFNLDDSDPFESFKYFDKNEKKKKKKLNPKKEKKKKSKLNHNKHKKTKKSKSIKKILFQNEACSQFSQQMKSNKQFHQSIKNNNQELNLPFQKLDSKEKRNISKFSKSRQFKLKKRNLNTPFQINSPLKNSKLKLENSPKFKIPQKK</sequence>
<keyword evidence="1" id="KW-0808">Transferase</keyword>
<feature type="region of interest" description="Disordered" evidence="5">
    <location>
        <begin position="533"/>
        <end position="571"/>
    </location>
</feature>
<protein>
    <submittedName>
        <fullName evidence="7">Membrane-associated tyrosine- and threonine-specific cdc2-inhibitory kinase</fullName>
    </submittedName>
</protein>
<dbReference type="PROSITE" id="PS00108">
    <property type="entry name" value="PROTEIN_KINASE_ST"/>
    <property type="match status" value="1"/>
</dbReference>
<keyword evidence="4" id="KW-0067">ATP-binding</keyword>
<dbReference type="PANTHER" id="PTHR24348">
    <property type="entry name" value="SERINE/THREONINE-PROTEIN KINASE UNC-51-RELATED"/>
    <property type="match status" value="1"/>
</dbReference>
<gene>
    <name evidence="7" type="ORF">M0812_15685</name>
</gene>
<evidence type="ECO:0000256" key="3">
    <source>
        <dbReference type="ARBA" id="ARBA00022777"/>
    </source>
</evidence>
<dbReference type="Pfam" id="PF00069">
    <property type="entry name" value="Pkinase"/>
    <property type="match status" value="1"/>
</dbReference>
<dbReference type="PANTHER" id="PTHR24348:SF22">
    <property type="entry name" value="NON-SPECIFIC SERINE_THREONINE PROTEIN KINASE"/>
    <property type="match status" value="1"/>
</dbReference>
<organism evidence="7 8">
    <name type="scientific">Anaeramoeba flamelloides</name>
    <dbReference type="NCBI Taxonomy" id="1746091"/>
    <lineage>
        <taxon>Eukaryota</taxon>
        <taxon>Metamonada</taxon>
        <taxon>Anaeramoebidae</taxon>
        <taxon>Anaeramoeba</taxon>
    </lineage>
</organism>
<dbReference type="GO" id="GO:0016020">
    <property type="term" value="C:membrane"/>
    <property type="evidence" value="ECO:0007669"/>
    <property type="project" value="TreeGrafter"/>
</dbReference>
<dbReference type="InterPro" id="IPR000719">
    <property type="entry name" value="Prot_kinase_dom"/>
</dbReference>
<dbReference type="GO" id="GO:0004674">
    <property type="term" value="F:protein serine/threonine kinase activity"/>
    <property type="evidence" value="ECO:0007669"/>
    <property type="project" value="InterPro"/>
</dbReference>
<dbReference type="Gene3D" id="1.10.510.10">
    <property type="entry name" value="Transferase(Phosphotransferase) domain 1"/>
    <property type="match status" value="1"/>
</dbReference>
<feature type="compositionally biased region" description="Basic residues" evidence="5">
    <location>
        <begin position="538"/>
        <end position="571"/>
    </location>
</feature>
<name>A0AAV7ZCK5_9EUKA</name>
<keyword evidence="3 7" id="KW-0418">Kinase</keyword>
<reference evidence="7" key="1">
    <citation type="submission" date="2022-08" db="EMBL/GenBank/DDBJ databases">
        <title>Novel sulphate-reducing endosymbionts in the free-living metamonad Anaeramoeba.</title>
        <authorList>
            <person name="Jerlstrom-Hultqvist J."/>
            <person name="Cepicka I."/>
            <person name="Gallot-Lavallee L."/>
            <person name="Salas-Leiva D."/>
            <person name="Curtis B.A."/>
            <person name="Zahonova K."/>
            <person name="Pipaliya S."/>
            <person name="Dacks J."/>
            <person name="Roger A.J."/>
        </authorList>
    </citation>
    <scope>NUCLEOTIDE SEQUENCE</scope>
    <source>
        <strain evidence="7">Busselton2</strain>
    </source>
</reference>
<feature type="compositionally biased region" description="Polar residues" evidence="5">
    <location>
        <begin position="635"/>
        <end position="646"/>
    </location>
</feature>
<dbReference type="GO" id="GO:0000407">
    <property type="term" value="C:phagophore assembly site"/>
    <property type="evidence" value="ECO:0007669"/>
    <property type="project" value="TreeGrafter"/>
</dbReference>
<evidence type="ECO:0000256" key="5">
    <source>
        <dbReference type="SAM" id="MobiDB-lite"/>
    </source>
</evidence>
<comment type="caution">
    <text evidence="7">The sequence shown here is derived from an EMBL/GenBank/DDBJ whole genome shotgun (WGS) entry which is preliminary data.</text>
</comment>
<proteinExistence type="predicted"/>
<feature type="compositionally biased region" description="Basic and acidic residues" evidence="5">
    <location>
        <begin position="461"/>
        <end position="485"/>
    </location>
</feature>
<dbReference type="GO" id="GO:0005829">
    <property type="term" value="C:cytosol"/>
    <property type="evidence" value="ECO:0007669"/>
    <property type="project" value="TreeGrafter"/>
</dbReference>
<dbReference type="SMART" id="SM00220">
    <property type="entry name" value="S_TKc"/>
    <property type="match status" value="1"/>
</dbReference>
<dbReference type="GO" id="GO:0010506">
    <property type="term" value="P:regulation of autophagy"/>
    <property type="evidence" value="ECO:0007669"/>
    <property type="project" value="InterPro"/>
</dbReference>
<dbReference type="AlphaFoldDB" id="A0AAV7ZCK5"/>
<evidence type="ECO:0000313" key="8">
    <source>
        <dbReference type="Proteomes" id="UP001146793"/>
    </source>
</evidence>